<dbReference type="Proteomes" id="UP000325286">
    <property type="component" value="Chromosome"/>
</dbReference>
<gene>
    <name evidence="3" type="primary">mshA_2</name>
    <name evidence="3" type="ORF">UC8_50290</name>
</gene>
<organism evidence="3 4">
    <name type="scientific">Roseimaritima ulvae</name>
    <dbReference type="NCBI Taxonomy" id="980254"/>
    <lineage>
        <taxon>Bacteria</taxon>
        <taxon>Pseudomonadati</taxon>
        <taxon>Planctomycetota</taxon>
        <taxon>Planctomycetia</taxon>
        <taxon>Pirellulales</taxon>
        <taxon>Pirellulaceae</taxon>
        <taxon>Roseimaritima</taxon>
    </lineage>
</organism>
<dbReference type="EC" id="2.4.1.250" evidence="3"/>
<evidence type="ECO:0000313" key="4">
    <source>
        <dbReference type="Proteomes" id="UP000325286"/>
    </source>
</evidence>
<dbReference type="PANTHER" id="PTHR46401">
    <property type="entry name" value="GLYCOSYLTRANSFERASE WBBK-RELATED"/>
    <property type="match status" value="1"/>
</dbReference>
<dbReference type="GO" id="GO:0009103">
    <property type="term" value="P:lipopolysaccharide biosynthetic process"/>
    <property type="evidence" value="ECO:0007669"/>
    <property type="project" value="TreeGrafter"/>
</dbReference>
<accession>A0A5B9R0P4</accession>
<evidence type="ECO:0000313" key="3">
    <source>
        <dbReference type="EMBL" id="QEG42986.1"/>
    </source>
</evidence>
<sequence length="409" mass="45828">MNCRKNQQGDDRPHVCIVTSAHPVDDVRLYAKLASSFLEDGMRVSWVGPDYHYCGTANGDTLRDIQPFLFPRPKSRLHRLTSSGMSQALEAVGHADVYLAAEPDSAKAACEHRNRFGGAVIFDIHELYHQSHITAWVPRPLLPMARRALIGYMKRLCSKCDAIVGVSDGVLEPYWRHASKHFLVRNCAGQSFGSTVVTQPPRNNRFTLMHGKSTEYNGTSTVLEALALVADRIPELSVIMFDWWGEADCKGRDQLLQKIQSLSLERCVDLRKPVPFEQMEAILKKCDVGMIAHGRSLAAGTQPNRAYEYMACSLPMLVPIYDDGIAPVVAQCDCGLCVDFEDPVDIAKAILDLYEDKQKRLQMADRGRQAFVQHYNWSVEVQPLLKQIRRWYAPKEGGHDGDLVSTKAA</sequence>
<keyword evidence="3" id="KW-0328">Glycosyltransferase</keyword>
<dbReference type="CDD" id="cd03794">
    <property type="entry name" value="GT4_WbuB-like"/>
    <property type="match status" value="1"/>
</dbReference>
<dbReference type="RefSeq" id="WP_084427964.1">
    <property type="nucleotide sequence ID" value="NZ_CP042914.1"/>
</dbReference>
<dbReference type="Pfam" id="PF00534">
    <property type="entry name" value="Glycos_transf_1"/>
    <property type="match status" value="1"/>
</dbReference>
<evidence type="ECO:0000256" key="1">
    <source>
        <dbReference type="ARBA" id="ARBA00022679"/>
    </source>
</evidence>
<reference evidence="3 4" key="1">
    <citation type="submission" date="2019-08" db="EMBL/GenBank/DDBJ databases">
        <title>Deep-cultivation of Planctomycetes and their phenomic and genomic characterization uncovers novel biology.</title>
        <authorList>
            <person name="Wiegand S."/>
            <person name="Jogler M."/>
            <person name="Boedeker C."/>
            <person name="Pinto D."/>
            <person name="Vollmers J."/>
            <person name="Rivas-Marin E."/>
            <person name="Kohn T."/>
            <person name="Peeters S.H."/>
            <person name="Heuer A."/>
            <person name="Rast P."/>
            <person name="Oberbeckmann S."/>
            <person name="Bunk B."/>
            <person name="Jeske O."/>
            <person name="Meyerdierks A."/>
            <person name="Storesund J.E."/>
            <person name="Kallscheuer N."/>
            <person name="Luecker S."/>
            <person name="Lage O.M."/>
            <person name="Pohl T."/>
            <person name="Merkel B.J."/>
            <person name="Hornburger P."/>
            <person name="Mueller R.-W."/>
            <person name="Bruemmer F."/>
            <person name="Labrenz M."/>
            <person name="Spormann A.M."/>
            <person name="Op den Camp H."/>
            <person name="Overmann J."/>
            <person name="Amann R."/>
            <person name="Jetten M.S.M."/>
            <person name="Mascher T."/>
            <person name="Medema M.H."/>
            <person name="Devos D.P."/>
            <person name="Kaster A.-K."/>
            <person name="Ovreas L."/>
            <person name="Rohde M."/>
            <person name="Galperin M.Y."/>
            <person name="Jogler C."/>
        </authorList>
    </citation>
    <scope>NUCLEOTIDE SEQUENCE [LARGE SCALE GENOMIC DNA]</scope>
    <source>
        <strain evidence="3 4">UC8</strain>
    </source>
</reference>
<dbReference type="GO" id="GO:0102710">
    <property type="term" value="F:D-inositol-3-phosphate glycosyltransferase activity"/>
    <property type="evidence" value="ECO:0007669"/>
    <property type="project" value="UniProtKB-EC"/>
</dbReference>
<name>A0A5B9R0P4_9BACT</name>
<proteinExistence type="predicted"/>
<dbReference type="Gene3D" id="3.40.50.2000">
    <property type="entry name" value="Glycogen Phosphorylase B"/>
    <property type="match status" value="2"/>
</dbReference>
<dbReference type="AlphaFoldDB" id="A0A5B9R0P4"/>
<dbReference type="InterPro" id="IPR001296">
    <property type="entry name" value="Glyco_trans_1"/>
</dbReference>
<dbReference type="SUPFAM" id="SSF53756">
    <property type="entry name" value="UDP-Glycosyltransferase/glycogen phosphorylase"/>
    <property type="match status" value="1"/>
</dbReference>
<dbReference type="PANTHER" id="PTHR46401:SF2">
    <property type="entry name" value="GLYCOSYLTRANSFERASE WBBK-RELATED"/>
    <property type="match status" value="1"/>
</dbReference>
<dbReference type="EMBL" id="CP042914">
    <property type="protein sequence ID" value="QEG42986.1"/>
    <property type="molecule type" value="Genomic_DNA"/>
</dbReference>
<evidence type="ECO:0000259" key="2">
    <source>
        <dbReference type="Pfam" id="PF00534"/>
    </source>
</evidence>
<keyword evidence="1 3" id="KW-0808">Transferase</keyword>
<keyword evidence="4" id="KW-1185">Reference proteome</keyword>
<protein>
    <submittedName>
        <fullName evidence="3">D-inositol-3-phosphate glycosyltransferase</fullName>
        <ecNumber evidence="3">2.4.1.250</ecNumber>
    </submittedName>
</protein>
<dbReference type="KEGG" id="rul:UC8_50290"/>
<feature type="domain" description="Glycosyl transferase family 1" evidence="2">
    <location>
        <begin position="201"/>
        <end position="369"/>
    </location>
</feature>